<dbReference type="RefSeq" id="WP_123471836.1">
    <property type="nucleotide sequence ID" value="NZ_CP109114.1"/>
</dbReference>
<evidence type="ECO:0000313" key="2">
    <source>
        <dbReference type="EMBL" id="WSC15125.1"/>
    </source>
</evidence>
<dbReference type="Proteomes" id="UP001330827">
    <property type="component" value="Chromosome"/>
</dbReference>
<proteinExistence type="predicted"/>
<organism evidence="2 3">
    <name type="scientific">Streptomyces brevispora</name>
    <dbReference type="NCBI Taxonomy" id="887462"/>
    <lineage>
        <taxon>Bacteria</taxon>
        <taxon>Bacillati</taxon>
        <taxon>Actinomycetota</taxon>
        <taxon>Actinomycetes</taxon>
        <taxon>Kitasatosporales</taxon>
        <taxon>Streptomycetaceae</taxon>
        <taxon>Streptomyces</taxon>
    </lineage>
</organism>
<sequence>MSARLGRRLAAMQQGHVVVGVTGPEGEEPEPAGPQGARAQAASSGGAGLKLRMPKTERAAVTVPGGRVRR</sequence>
<reference evidence="2 3" key="1">
    <citation type="submission" date="2022-10" db="EMBL/GenBank/DDBJ databases">
        <title>The complete genomes of actinobacterial strains from the NBC collection.</title>
        <authorList>
            <person name="Joergensen T.S."/>
            <person name="Alvarez Arevalo M."/>
            <person name="Sterndorff E.B."/>
            <person name="Faurdal D."/>
            <person name="Vuksanovic O."/>
            <person name="Mourched A.-S."/>
            <person name="Charusanti P."/>
            <person name="Shaw S."/>
            <person name="Blin K."/>
            <person name="Weber T."/>
        </authorList>
    </citation>
    <scope>NUCLEOTIDE SEQUENCE [LARGE SCALE GENOMIC DNA]</scope>
    <source>
        <strain evidence="2 3">NBC 01769</strain>
    </source>
</reference>
<feature type="region of interest" description="Disordered" evidence="1">
    <location>
        <begin position="21"/>
        <end position="49"/>
    </location>
</feature>
<evidence type="ECO:0000313" key="3">
    <source>
        <dbReference type="Proteomes" id="UP001330827"/>
    </source>
</evidence>
<feature type="compositionally biased region" description="Low complexity" evidence="1">
    <location>
        <begin position="33"/>
        <end position="44"/>
    </location>
</feature>
<keyword evidence="3" id="KW-1185">Reference proteome</keyword>
<evidence type="ECO:0000256" key="1">
    <source>
        <dbReference type="SAM" id="MobiDB-lite"/>
    </source>
</evidence>
<dbReference type="EMBL" id="CP109114">
    <property type="protein sequence ID" value="WSC15125.1"/>
    <property type="molecule type" value="Genomic_DNA"/>
</dbReference>
<accession>A0ABZ1G7H7</accession>
<protein>
    <submittedName>
        <fullName evidence="2">Uncharacterized protein</fullName>
    </submittedName>
</protein>
<gene>
    <name evidence="2" type="ORF">OIE64_21330</name>
</gene>
<name>A0ABZ1G7H7_9ACTN</name>